<dbReference type="SUPFAM" id="SSF103511">
    <property type="entry name" value="Chlorophyll a-b binding protein"/>
    <property type="match status" value="1"/>
</dbReference>
<dbReference type="Gene3D" id="1.10.3460.10">
    <property type="entry name" value="Chlorophyll a/b binding protein domain"/>
    <property type="match status" value="1"/>
</dbReference>
<keyword evidence="2" id="KW-0150">Chloroplast</keyword>
<organism evidence="4">
    <name type="scientific">viral metagenome</name>
    <dbReference type="NCBI Taxonomy" id="1070528"/>
    <lineage>
        <taxon>unclassified sequences</taxon>
        <taxon>metagenomes</taxon>
        <taxon>organismal metagenomes</taxon>
    </lineage>
</organism>
<proteinExistence type="predicted"/>
<evidence type="ECO:0000313" key="4">
    <source>
        <dbReference type="EMBL" id="QHT19958.1"/>
    </source>
</evidence>
<evidence type="ECO:0000256" key="2">
    <source>
        <dbReference type="ARBA" id="ARBA00022528"/>
    </source>
</evidence>
<dbReference type="Pfam" id="PF00504">
    <property type="entry name" value="Chloroa_b-bind"/>
    <property type="match status" value="1"/>
</dbReference>
<dbReference type="EMBL" id="MN739672">
    <property type="protein sequence ID" value="QHT19958.1"/>
    <property type="molecule type" value="Genomic_DNA"/>
</dbReference>
<keyword evidence="3" id="KW-0934">Plastid</keyword>
<evidence type="ECO:0000256" key="3">
    <source>
        <dbReference type="ARBA" id="ARBA00022640"/>
    </source>
</evidence>
<protein>
    <submittedName>
        <fullName evidence="4">Uncharacterized protein</fullName>
    </submittedName>
</protein>
<dbReference type="InterPro" id="IPR022796">
    <property type="entry name" value="Chloroa_b-bind"/>
</dbReference>
<name>A0A6C0DU08_9ZZZZ</name>
<comment type="subcellular location">
    <subcellularLocation>
        <location evidence="1">Plastid</location>
    </subcellularLocation>
</comment>
<evidence type="ECO:0000256" key="1">
    <source>
        <dbReference type="ARBA" id="ARBA00004474"/>
    </source>
</evidence>
<sequence>MIRRATAPLENVDLFDQYVVAKDVQPAFLREAELKHGRLAMVGSILLPLTEQFSDNLGINFFQDHPEFVGLGLSFMFISEFGSMVRGWENPLTKPFALKEDYQPGDFGLTFGVNDATLGDQMDKELNNGRLAMIGILGMMAQELVTQQQLF</sequence>
<reference evidence="4" key="1">
    <citation type="journal article" date="2020" name="Nature">
        <title>Giant virus diversity and host interactions through global metagenomics.</title>
        <authorList>
            <person name="Schulz F."/>
            <person name="Roux S."/>
            <person name="Paez-Espino D."/>
            <person name="Jungbluth S."/>
            <person name="Walsh D.A."/>
            <person name="Denef V.J."/>
            <person name="McMahon K.D."/>
            <person name="Konstantinidis K.T."/>
            <person name="Eloe-Fadrosh E.A."/>
            <person name="Kyrpides N.C."/>
            <person name="Woyke T."/>
        </authorList>
    </citation>
    <scope>NUCLEOTIDE SEQUENCE</scope>
    <source>
        <strain evidence="4">GVMAG-M-3300023174-5</strain>
    </source>
</reference>
<accession>A0A6C0DU08</accession>
<dbReference type="AlphaFoldDB" id="A0A6C0DU08"/>